<organism evidence="2 3">
    <name type="scientific">Tumebacillus algifaecis</name>
    <dbReference type="NCBI Taxonomy" id="1214604"/>
    <lineage>
        <taxon>Bacteria</taxon>
        <taxon>Bacillati</taxon>
        <taxon>Bacillota</taxon>
        <taxon>Bacilli</taxon>
        <taxon>Bacillales</taxon>
        <taxon>Alicyclobacillaceae</taxon>
        <taxon>Tumebacillus</taxon>
    </lineage>
</organism>
<gene>
    <name evidence="2" type="ORF">CIG75_04115</name>
</gene>
<feature type="transmembrane region" description="Helical" evidence="1">
    <location>
        <begin position="52"/>
        <end position="72"/>
    </location>
</feature>
<name>A0A223CYU3_9BACL</name>
<reference evidence="2 3" key="1">
    <citation type="journal article" date="2015" name="Int. J. Syst. Evol. Microbiol.">
        <title>Tumebacillus algifaecis sp. nov., isolated from decomposing algal scum.</title>
        <authorList>
            <person name="Wu Y.F."/>
            <person name="Zhang B."/>
            <person name="Xing P."/>
            <person name="Wu Q.L."/>
            <person name="Liu S.J."/>
        </authorList>
    </citation>
    <scope>NUCLEOTIDE SEQUENCE [LARGE SCALE GENOMIC DNA]</scope>
    <source>
        <strain evidence="2 3">THMBR28</strain>
    </source>
</reference>
<evidence type="ECO:0000313" key="2">
    <source>
        <dbReference type="EMBL" id="ASS74247.1"/>
    </source>
</evidence>
<evidence type="ECO:0000313" key="3">
    <source>
        <dbReference type="Proteomes" id="UP000214688"/>
    </source>
</evidence>
<evidence type="ECO:0000256" key="1">
    <source>
        <dbReference type="SAM" id="Phobius"/>
    </source>
</evidence>
<keyword evidence="1" id="KW-0812">Transmembrane</keyword>
<dbReference type="KEGG" id="tab:CIG75_04115"/>
<protein>
    <submittedName>
        <fullName evidence="2">Uncharacterized protein</fullName>
    </submittedName>
</protein>
<keyword evidence="1" id="KW-0472">Membrane</keyword>
<keyword evidence="1" id="KW-1133">Transmembrane helix</keyword>
<sequence length="78" mass="8896">MKTRFSVLTIILLAIPGAVCYFVAGIYGSAYMNIKPEASEWEKMLYALQNSYAAWLFVVILLIMVGIVIYEIKKRMAR</sequence>
<dbReference type="AlphaFoldDB" id="A0A223CYU3"/>
<accession>A0A223CYU3</accession>
<proteinExistence type="predicted"/>
<keyword evidence="3" id="KW-1185">Reference proteome</keyword>
<dbReference type="EMBL" id="CP022657">
    <property type="protein sequence ID" value="ASS74247.1"/>
    <property type="molecule type" value="Genomic_DNA"/>
</dbReference>
<feature type="transmembrane region" description="Helical" evidence="1">
    <location>
        <begin position="7"/>
        <end position="32"/>
    </location>
</feature>
<dbReference type="Proteomes" id="UP000214688">
    <property type="component" value="Chromosome"/>
</dbReference>